<evidence type="ECO:0000313" key="2">
    <source>
        <dbReference type="Proteomes" id="UP000887159"/>
    </source>
</evidence>
<comment type="caution">
    <text evidence="1">The sequence shown here is derived from an EMBL/GenBank/DDBJ whole genome shotgun (WGS) entry which is preliminary data.</text>
</comment>
<dbReference type="AlphaFoldDB" id="A0A8X6VA46"/>
<dbReference type="EMBL" id="BMAU01021216">
    <property type="protein sequence ID" value="GFY00039.1"/>
    <property type="molecule type" value="Genomic_DNA"/>
</dbReference>
<reference evidence="1" key="1">
    <citation type="submission" date="2020-08" db="EMBL/GenBank/DDBJ databases">
        <title>Multicomponent nature underlies the extraordinary mechanical properties of spider dragline silk.</title>
        <authorList>
            <person name="Kono N."/>
            <person name="Nakamura H."/>
            <person name="Mori M."/>
            <person name="Yoshida Y."/>
            <person name="Ohtoshi R."/>
            <person name="Malay A.D."/>
            <person name="Moran D.A.P."/>
            <person name="Tomita M."/>
            <person name="Numata K."/>
            <person name="Arakawa K."/>
        </authorList>
    </citation>
    <scope>NUCLEOTIDE SEQUENCE</scope>
</reference>
<protein>
    <submittedName>
        <fullName evidence="1">Uncharacterized protein</fullName>
    </submittedName>
</protein>
<gene>
    <name evidence="1" type="ORF">TNCV_1341371</name>
</gene>
<sequence length="195" mass="22050">MEDDKVFALNLSLYLGADLGDFINFMVLLRSHVNTLKPSEIIALGSTVDLVEKIRQLFPHLDLQDFPSLEPYAYLEPADLFHDYLEQEARKGKGAFIQAMWTVIGKPKLYNLVTKAWTEQGPQTLAPWIQLAQLALDGCYGQKWPIPCLKCPMHVPSASLLYTSKKEHSVDMCFTKSVFYNTWTLATPVPSAEHC</sequence>
<evidence type="ECO:0000313" key="1">
    <source>
        <dbReference type="EMBL" id="GFY00039.1"/>
    </source>
</evidence>
<organism evidence="1 2">
    <name type="scientific">Trichonephila clavipes</name>
    <name type="common">Golden silk orbweaver</name>
    <name type="synonym">Nephila clavipes</name>
    <dbReference type="NCBI Taxonomy" id="2585209"/>
    <lineage>
        <taxon>Eukaryota</taxon>
        <taxon>Metazoa</taxon>
        <taxon>Ecdysozoa</taxon>
        <taxon>Arthropoda</taxon>
        <taxon>Chelicerata</taxon>
        <taxon>Arachnida</taxon>
        <taxon>Araneae</taxon>
        <taxon>Araneomorphae</taxon>
        <taxon>Entelegynae</taxon>
        <taxon>Araneoidea</taxon>
        <taxon>Nephilidae</taxon>
        <taxon>Trichonephila</taxon>
    </lineage>
</organism>
<dbReference type="Proteomes" id="UP000887159">
    <property type="component" value="Unassembled WGS sequence"/>
</dbReference>
<keyword evidence="2" id="KW-1185">Reference proteome</keyword>
<name>A0A8X6VA46_TRICX</name>
<proteinExistence type="predicted"/>
<accession>A0A8X6VA46</accession>